<keyword evidence="1" id="KW-0472">Membrane</keyword>
<accession>E7GUM0</accession>
<dbReference type="Proteomes" id="UP000002970">
    <property type="component" value="Unassembled WGS sequence"/>
</dbReference>
<gene>
    <name evidence="2" type="ORF">HMPREF9474_04615</name>
</gene>
<organism evidence="2 3">
    <name type="scientific">Clostridium symbiosum (strain WAL-14163)</name>
    <dbReference type="NCBI Taxonomy" id="742740"/>
    <lineage>
        <taxon>Bacteria</taxon>
        <taxon>Bacillati</taxon>
        <taxon>Bacillota</taxon>
        <taxon>Clostridia</taxon>
        <taxon>Lachnospirales</taxon>
        <taxon>Lachnospiraceae</taxon>
        <taxon>Otoolea</taxon>
    </lineage>
</organism>
<name>E7GUM0_CLOS6</name>
<feature type="transmembrane region" description="Helical" evidence="1">
    <location>
        <begin position="20"/>
        <end position="43"/>
    </location>
</feature>
<comment type="caution">
    <text evidence="2">The sequence shown here is derived from an EMBL/GenBank/DDBJ whole genome shotgun (WGS) entry which is preliminary data.</text>
</comment>
<keyword evidence="3" id="KW-1185">Reference proteome</keyword>
<evidence type="ECO:0000256" key="1">
    <source>
        <dbReference type="SAM" id="Phobius"/>
    </source>
</evidence>
<feature type="transmembrane region" description="Helical" evidence="1">
    <location>
        <begin position="128"/>
        <end position="147"/>
    </location>
</feature>
<evidence type="ECO:0000313" key="3">
    <source>
        <dbReference type="Proteomes" id="UP000002970"/>
    </source>
</evidence>
<evidence type="ECO:0000313" key="2">
    <source>
        <dbReference type="EMBL" id="EGA91518.1"/>
    </source>
</evidence>
<dbReference type="HOGENOM" id="CLU_1472750_0_0_9"/>
<keyword evidence="1" id="KW-0812">Transmembrane</keyword>
<dbReference type="STRING" id="1512.GCA_900049235_04989"/>
<proteinExistence type="predicted"/>
<reference evidence="2 3" key="1">
    <citation type="submission" date="2010-12" db="EMBL/GenBank/DDBJ databases">
        <title>The Genome Sequence of Clostridium symbiosum strain WAL-14163.</title>
        <authorList>
            <person name="Earl A."/>
            <person name="Ward D."/>
            <person name="Feldgarden M."/>
            <person name="Gevers D."/>
            <person name="Finegold S.M."/>
            <person name="Summanen P.H."/>
            <person name="Molitoris D.R."/>
            <person name="Vaisanen M.L."/>
            <person name="Daigneault M."/>
            <person name="Young S.K."/>
            <person name="Zeng Q."/>
            <person name="Gargeya S."/>
            <person name="Fitzgerald M."/>
            <person name="Haas B."/>
            <person name="Abouelleil A."/>
            <person name="Alvarado L."/>
            <person name="Arachchi H.M."/>
            <person name="Berlin A."/>
            <person name="Brown A."/>
            <person name="Chapman S.B."/>
            <person name="Chen Z."/>
            <person name="Dunbar C."/>
            <person name="Freedman E."/>
            <person name="Gearin G."/>
            <person name="Gellesch M."/>
            <person name="Goldberg J."/>
            <person name="Griggs A."/>
            <person name="Gujja S."/>
            <person name="Heilman E."/>
            <person name="Heiman D."/>
            <person name="Howarth C."/>
            <person name="Larson L."/>
            <person name="Lui A."/>
            <person name="MacDonald P.J.P."/>
            <person name="Mehta T."/>
            <person name="Montmayeur A."/>
            <person name="Murphy C."/>
            <person name="Neiman D."/>
            <person name="Pearson M."/>
            <person name="Priest M."/>
            <person name="Roberts A."/>
            <person name="Saif S."/>
            <person name="Shea T."/>
            <person name="Shenoy N."/>
            <person name="Sisk P."/>
            <person name="Stolte C."/>
            <person name="Sykes S."/>
            <person name="White J."/>
            <person name="Yandava C."/>
            <person name="Nusbaum C."/>
            <person name="Birren B."/>
        </authorList>
    </citation>
    <scope>NUCLEOTIDE SEQUENCE [LARGE SCALE GENOMIC DNA]</scope>
    <source>
        <strain evidence="2 3">WAL-14163</strain>
    </source>
</reference>
<dbReference type="AlphaFoldDB" id="E7GUM0"/>
<protein>
    <submittedName>
        <fullName evidence="2">Uncharacterized protein</fullName>
    </submittedName>
</protein>
<dbReference type="RefSeq" id="WP_003505306.1">
    <property type="nucleotide sequence ID" value="NZ_GL834326.1"/>
</dbReference>
<dbReference type="EMBL" id="ADLQ01000111">
    <property type="protein sequence ID" value="EGA91518.1"/>
    <property type="molecule type" value="Genomic_DNA"/>
</dbReference>
<sequence length="190" mass="20555">MKQRIFKCNWIRPELAGIHLVDKCLILFMTILLIQSACTLLGFPGNTAQANEIDVIIRTSSAAIFGYFLSANFIRNGASGSGQQETARMGEDGGLREQSVEGVFTEKELAAEEGEENKEEHPVESGRLQILIAAAVGLFCLFTLILLRNVGGWGEGIEASPSATATVAQFRDFVSGCVGFLIGSPTNRQR</sequence>
<keyword evidence="1" id="KW-1133">Transmembrane helix</keyword>
<dbReference type="eggNOG" id="ENOG50336F7">
    <property type="taxonomic scope" value="Bacteria"/>
</dbReference>